<dbReference type="EMBL" id="HACG01027448">
    <property type="protein sequence ID" value="CEK74313.1"/>
    <property type="molecule type" value="Transcribed_RNA"/>
</dbReference>
<accession>A0A0B7A2W8</accession>
<name>A0A0B7A2W8_9EUPU</name>
<reference evidence="1" key="1">
    <citation type="submission" date="2014-12" db="EMBL/GenBank/DDBJ databases">
        <title>Insight into the proteome of Arion vulgaris.</title>
        <authorList>
            <person name="Aradska J."/>
            <person name="Bulat T."/>
            <person name="Smidak R."/>
            <person name="Sarate P."/>
            <person name="Gangsoo J."/>
            <person name="Sialana F."/>
            <person name="Bilban M."/>
            <person name="Lubec G."/>
        </authorList>
    </citation>
    <scope>NUCLEOTIDE SEQUENCE</scope>
    <source>
        <tissue evidence="1">Skin</tissue>
    </source>
</reference>
<dbReference type="EMBL" id="HACG01027446">
    <property type="protein sequence ID" value="CEK74311.1"/>
    <property type="molecule type" value="Transcribed_RNA"/>
</dbReference>
<gene>
    <name evidence="1" type="primary">ORF90529</name>
    <name evidence="2" type="synonym">ORF90533</name>
    <name evidence="3" type="synonym">ORF90535</name>
    <name evidence="4" type="synonym">ORF90545</name>
</gene>
<evidence type="ECO:0000313" key="4">
    <source>
        <dbReference type="EMBL" id="CEK74313.1"/>
    </source>
</evidence>
<sequence length="64" mass="7510">MKISWPPHLVTSLTPRHILSHLATSCMAARTSFIYCCFYNSYISYTDKLVNPMLEETHTYTLFY</sequence>
<dbReference type="EMBL" id="HACG01027445">
    <property type="protein sequence ID" value="CEK74310.1"/>
    <property type="molecule type" value="Transcribed_RNA"/>
</dbReference>
<organism evidence="1">
    <name type="scientific">Arion vulgaris</name>
    <dbReference type="NCBI Taxonomy" id="1028688"/>
    <lineage>
        <taxon>Eukaryota</taxon>
        <taxon>Metazoa</taxon>
        <taxon>Spiralia</taxon>
        <taxon>Lophotrochozoa</taxon>
        <taxon>Mollusca</taxon>
        <taxon>Gastropoda</taxon>
        <taxon>Heterobranchia</taxon>
        <taxon>Euthyneura</taxon>
        <taxon>Panpulmonata</taxon>
        <taxon>Eupulmonata</taxon>
        <taxon>Stylommatophora</taxon>
        <taxon>Helicina</taxon>
        <taxon>Arionoidea</taxon>
        <taxon>Arionidae</taxon>
        <taxon>Arion</taxon>
    </lineage>
</organism>
<evidence type="ECO:0000313" key="2">
    <source>
        <dbReference type="EMBL" id="CEK74311.1"/>
    </source>
</evidence>
<evidence type="ECO:0000313" key="1">
    <source>
        <dbReference type="EMBL" id="CEK74310.1"/>
    </source>
</evidence>
<dbReference type="AlphaFoldDB" id="A0A0B7A2W8"/>
<dbReference type="EMBL" id="HACG01027447">
    <property type="protein sequence ID" value="CEK74312.1"/>
    <property type="molecule type" value="Transcribed_RNA"/>
</dbReference>
<proteinExistence type="predicted"/>
<evidence type="ECO:0000313" key="3">
    <source>
        <dbReference type="EMBL" id="CEK74312.1"/>
    </source>
</evidence>
<protein>
    <submittedName>
        <fullName evidence="1">Uncharacterized protein</fullName>
    </submittedName>
</protein>